<dbReference type="Pfam" id="PF00856">
    <property type="entry name" value="SET"/>
    <property type="match status" value="1"/>
</dbReference>
<feature type="region of interest" description="Disordered" evidence="8">
    <location>
        <begin position="41"/>
        <end position="75"/>
    </location>
</feature>
<feature type="compositionally biased region" description="Basic residues" evidence="8">
    <location>
        <begin position="56"/>
        <end position="71"/>
    </location>
</feature>
<keyword evidence="6" id="KW-0949">S-adenosyl-L-methionine</keyword>
<dbReference type="GO" id="GO:0008168">
    <property type="term" value="F:methyltransferase activity"/>
    <property type="evidence" value="ECO:0007669"/>
    <property type="project" value="UniProtKB-KW"/>
</dbReference>
<keyword evidence="5" id="KW-0808">Transferase</keyword>
<dbReference type="EMBL" id="QWIN01000221">
    <property type="protein sequence ID" value="RMY56096.1"/>
    <property type="molecule type" value="Genomic_DNA"/>
</dbReference>
<evidence type="ECO:0000256" key="5">
    <source>
        <dbReference type="ARBA" id="ARBA00022679"/>
    </source>
</evidence>
<protein>
    <recommendedName>
        <fullName evidence="9">SET domain-containing protein</fullName>
    </recommendedName>
</protein>
<keyword evidence="4" id="KW-0489">Methyltransferase</keyword>
<evidence type="ECO:0000256" key="8">
    <source>
        <dbReference type="SAM" id="MobiDB-lite"/>
    </source>
</evidence>
<dbReference type="AlphaFoldDB" id="A0A3M7CWP8"/>
<keyword evidence="3" id="KW-0158">Chromosome</keyword>
<dbReference type="GO" id="GO:0005694">
    <property type="term" value="C:chromosome"/>
    <property type="evidence" value="ECO:0007669"/>
    <property type="project" value="UniProtKB-SubCell"/>
</dbReference>
<dbReference type="VEuPathDB" id="FungiDB:BTJ68_13314"/>
<evidence type="ECO:0000256" key="7">
    <source>
        <dbReference type="ARBA" id="ARBA00023242"/>
    </source>
</evidence>
<comment type="subcellular location">
    <subcellularLocation>
        <location evidence="2">Chromosome</location>
    </subcellularLocation>
    <subcellularLocation>
        <location evidence="1">Nucleus</location>
    </subcellularLocation>
</comment>
<reference evidence="10 11" key="1">
    <citation type="journal article" date="2018" name="BMC Genomics">
        <title>Genomic evidence for intraspecific hybridization in a clonal and extremely halotolerant yeast.</title>
        <authorList>
            <person name="Gostincar C."/>
            <person name="Stajich J.E."/>
            <person name="Zupancic J."/>
            <person name="Zalar P."/>
            <person name="Gunde-Cimerman N."/>
        </authorList>
    </citation>
    <scope>NUCLEOTIDE SEQUENCE [LARGE SCALE GENOMIC DNA]</scope>
    <source>
        <strain evidence="10 11">EXF-151</strain>
    </source>
</reference>
<dbReference type="PROSITE" id="PS50280">
    <property type="entry name" value="SET"/>
    <property type="match status" value="1"/>
</dbReference>
<keyword evidence="7" id="KW-0539">Nucleus</keyword>
<name>A0A3M7CWP8_HORWE</name>
<gene>
    <name evidence="10" type="ORF">D0865_03826</name>
</gene>
<evidence type="ECO:0000313" key="10">
    <source>
        <dbReference type="EMBL" id="RMY56096.1"/>
    </source>
</evidence>
<feature type="domain" description="SET" evidence="9">
    <location>
        <begin position="91"/>
        <end position="211"/>
    </location>
</feature>
<dbReference type="GO" id="GO:0005634">
    <property type="term" value="C:nucleus"/>
    <property type="evidence" value="ECO:0007669"/>
    <property type="project" value="UniProtKB-SubCell"/>
</dbReference>
<organism evidence="10 11">
    <name type="scientific">Hortaea werneckii</name>
    <name type="common">Black yeast</name>
    <name type="synonym">Cladosporium werneckii</name>
    <dbReference type="NCBI Taxonomy" id="91943"/>
    <lineage>
        <taxon>Eukaryota</taxon>
        <taxon>Fungi</taxon>
        <taxon>Dikarya</taxon>
        <taxon>Ascomycota</taxon>
        <taxon>Pezizomycotina</taxon>
        <taxon>Dothideomycetes</taxon>
        <taxon>Dothideomycetidae</taxon>
        <taxon>Mycosphaerellales</taxon>
        <taxon>Teratosphaeriaceae</taxon>
        <taxon>Hortaea</taxon>
    </lineage>
</organism>
<evidence type="ECO:0000256" key="3">
    <source>
        <dbReference type="ARBA" id="ARBA00022454"/>
    </source>
</evidence>
<dbReference type="GO" id="GO:0032259">
    <property type="term" value="P:methylation"/>
    <property type="evidence" value="ECO:0007669"/>
    <property type="project" value="UniProtKB-KW"/>
</dbReference>
<dbReference type="SMART" id="SM00317">
    <property type="entry name" value="SET"/>
    <property type="match status" value="1"/>
</dbReference>
<dbReference type="InterPro" id="IPR046341">
    <property type="entry name" value="SET_dom_sf"/>
</dbReference>
<evidence type="ECO:0000256" key="6">
    <source>
        <dbReference type="ARBA" id="ARBA00022691"/>
    </source>
</evidence>
<evidence type="ECO:0000256" key="4">
    <source>
        <dbReference type="ARBA" id="ARBA00022603"/>
    </source>
</evidence>
<comment type="caution">
    <text evidence="10">The sequence shown here is derived from an EMBL/GenBank/DDBJ whole genome shotgun (WGS) entry which is preliminary data.</text>
</comment>
<dbReference type="PANTHER" id="PTHR22884">
    <property type="entry name" value="SET DOMAIN PROTEINS"/>
    <property type="match status" value="1"/>
</dbReference>
<dbReference type="Proteomes" id="UP000270230">
    <property type="component" value="Unassembled WGS sequence"/>
</dbReference>
<feature type="compositionally biased region" description="Basic and acidic residues" evidence="8">
    <location>
        <begin position="1"/>
        <end position="15"/>
    </location>
</feature>
<feature type="region of interest" description="Disordered" evidence="8">
    <location>
        <begin position="1"/>
        <end position="25"/>
    </location>
</feature>
<dbReference type="InterPro" id="IPR001214">
    <property type="entry name" value="SET_dom"/>
</dbReference>
<evidence type="ECO:0000259" key="9">
    <source>
        <dbReference type="PROSITE" id="PS50280"/>
    </source>
</evidence>
<sequence>MAKDTPFKAYNLERRGRLHTIPTPPAKITRHRMDRQVWARAISEAPSTGNAAVKGGRGKRRKSRKAGKVKPPKSAAEVCSPKCYTAFRATNFLSSSSIEIRGPGETGYGAFSAPGVRIPKGQWLDEYIGELLPLPSRDTPSTDPTTSLYRLWIPGTAIIDASRAGNWTRFVNSSCQPNVRVWGESVGKKQVVLFQAIREIGPEEEITFQYGAKYFLEAELECRCGVVEGGHLPGVRGREGMGRKGK</sequence>
<dbReference type="SUPFAM" id="SSF82199">
    <property type="entry name" value="SET domain"/>
    <property type="match status" value="1"/>
</dbReference>
<proteinExistence type="predicted"/>
<evidence type="ECO:0000256" key="1">
    <source>
        <dbReference type="ARBA" id="ARBA00004123"/>
    </source>
</evidence>
<dbReference type="InterPro" id="IPR050777">
    <property type="entry name" value="SET2_Histone-Lys_MeTrsfase"/>
</dbReference>
<dbReference type="Gene3D" id="2.170.270.10">
    <property type="entry name" value="SET domain"/>
    <property type="match status" value="1"/>
</dbReference>
<evidence type="ECO:0000313" key="11">
    <source>
        <dbReference type="Proteomes" id="UP000270230"/>
    </source>
</evidence>
<dbReference type="OrthoDB" id="308383at2759"/>
<evidence type="ECO:0000256" key="2">
    <source>
        <dbReference type="ARBA" id="ARBA00004286"/>
    </source>
</evidence>
<accession>A0A3M7CWP8</accession>